<proteinExistence type="predicted"/>
<evidence type="ECO:0000313" key="2">
    <source>
        <dbReference type="Proteomes" id="UP000800096"/>
    </source>
</evidence>
<dbReference type="InterPro" id="IPR050320">
    <property type="entry name" value="N5-glutamine_MTase"/>
</dbReference>
<accession>A0A6A5QTI1</accession>
<reference evidence="1" key="1">
    <citation type="journal article" date="2020" name="Stud. Mycol.">
        <title>101 Dothideomycetes genomes: a test case for predicting lifestyles and emergence of pathogens.</title>
        <authorList>
            <person name="Haridas S."/>
            <person name="Albert R."/>
            <person name="Binder M."/>
            <person name="Bloem J."/>
            <person name="Labutti K."/>
            <person name="Salamov A."/>
            <person name="Andreopoulos B."/>
            <person name="Baker S."/>
            <person name="Barry K."/>
            <person name="Bills G."/>
            <person name="Bluhm B."/>
            <person name="Cannon C."/>
            <person name="Castanera R."/>
            <person name="Culley D."/>
            <person name="Daum C."/>
            <person name="Ezra D."/>
            <person name="Gonzalez J."/>
            <person name="Henrissat B."/>
            <person name="Kuo A."/>
            <person name="Liang C."/>
            <person name="Lipzen A."/>
            <person name="Lutzoni F."/>
            <person name="Magnuson J."/>
            <person name="Mondo S."/>
            <person name="Nolan M."/>
            <person name="Ohm R."/>
            <person name="Pangilinan J."/>
            <person name="Park H.-J."/>
            <person name="Ramirez L."/>
            <person name="Alfaro M."/>
            <person name="Sun H."/>
            <person name="Tritt A."/>
            <person name="Yoshinaga Y."/>
            <person name="Zwiers L.-H."/>
            <person name="Turgeon B."/>
            <person name="Goodwin S."/>
            <person name="Spatafora J."/>
            <person name="Crous P."/>
            <person name="Grigoriev I."/>
        </authorList>
    </citation>
    <scope>NUCLEOTIDE SEQUENCE</scope>
    <source>
        <strain evidence="1">HMLAC05119</strain>
    </source>
</reference>
<sequence>MHRDRINRRYRSHQHHNVPISEMPRIPISLLRQAHTIDPLLPALLAPCRSLNVAQTELRWMREHVDRVAKARRARGDIIAKGAMLRQLVRERSSGKPLQYQLGTEYFGDLEIQCRPGVLIPRQDTAASVANLVRLLRKVPKFNEGELRLLDLCTGTGCIPLLFQHELARNDVDLRVLAVDVSDTAINLARENMQRLSKSKPGQMALLKADVLIDPFADQTRGMRNLKRAMFEEQHPQFWDILISNPPYISPSAYWRTTTRSVRGFEPTLALVPPGRAGGDDTKQGDLFYPKLLAIARDVEAKIVLLEVANLEQAQRVVRLARALDIFDGIEVWREDPTSSAPNSSDKHGFTIVGEGNVRSVLCWRGKGSSWLGKVAAQDDNHRILQSSSFRPVPAKAAHLDTTSSQPQFDMSSWVEQRRLEFDRNPCSRWKQIKNRAKKNDRKKRKVKGNTWYQYADIPWRT</sequence>
<keyword evidence="1" id="KW-0489">Methyltransferase</keyword>
<dbReference type="PANTHER" id="PTHR18895">
    <property type="entry name" value="HEMK METHYLTRANSFERASE"/>
    <property type="match status" value="1"/>
</dbReference>
<organism evidence="1 2">
    <name type="scientific">Ampelomyces quisqualis</name>
    <name type="common">Powdery mildew agent</name>
    <dbReference type="NCBI Taxonomy" id="50730"/>
    <lineage>
        <taxon>Eukaryota</taxon>
        <taxon>Fungi</taxon>
        <taxon>Dikarya</taxon>
        <taxon>Ascomycota</taxon>
        <taxon>Pezizomycotina</taxon>
        <taxon>Dothideomycetes</taxon>
        <taxon>Pleosporomycetidae</taxon>
        <taxon>Pleosporales</taxon>
        <taxon>Pleosporineae</taxon>
        <taxon>Phaeosphaeriaceae</taxon>
        <taxon>Ampelomyces</taxon>
    </lineage>
</organism>
<dbReference type="SUPFAM" id="SSF53335">
    <property type="entry name" value="S-adenosyl-L-methionine-dependent methyltransferases"/>
    <property type="match status" value="1"/>
</dbReference>
<dbReference type="GO" id="GO:0008168">
    <property type="term" value="F:methyltransferase activity"/>
    <property type="evidence" value="ECO:0007669"/>
    <property type="project" value="UniProtKB-KW"/>
</dbReference>
<dbReference type="Gene3D" id="3.40.50.150">
    <property type="entry name" value="Vaccinia Virus protein VP39"/>
    <property type="match status" value="1"/>
</dbReference>
<keyword evidence="2" id="KW-1185">Reference proteome</keyword>
<dbReference type="CDD" id="cd02440">
    <property type="entry name" value="AdoMet_MTases"/>
    <property type="match status" value="1"/>
</dbReference>
<name>A0A6A5QTI1_AMPQU</name>
<dbReference type="InterPro" id="IPR029063">
    <property type="entry name" value="SAM-dependent_MTases_sf"/>
</dbReference>
<keyword evidence="1" id="KW-0808">Transferase</keyword>
<gene>
    <name evidence="1" type="ORF">BDU57DRAFT_180642</name>
</gene>
<dbReference type="InterPro" id="IPR002052">
    <property type="entry name" value="DNA_methylase_N6_adenine_CS"/>
</dbReference>
<dbReference type="PROSITE" id="PS00092">
    <property type="entry name" value="N6_MTASE"/>
    <property type="match status" value="1"/>
</dbReference>
<dbReference type="AlphaFoldDB" id="A0A6A5QTI1"/>
<dbReference type="GO" id="GO:0003676">
    <property type="term" value="F:nucleic acid binding"/>
    <property type="evidence" value="ECO:0007669"/>
    <property type="project" value="InterPro"/>
</dbReference>
<dbReference type="Proteomes" id="UP000800096">
    <property type="component" value="Unassembled WGS sequence"/>
</dbReference>
<evidence type="ECO:0000313" key="1">
    <source>
        <dbReference type="EMBL" id="KAF1917906.1"/>
    </source>
</evidence>
<protein>
    <submittedName>
        <fullName evidence="1">S-adenosyl-L-methionine-dependent methyltransferase</fullName>
    </submittedName>
</protein>
<dbReference type="EMBL" id="ML979134">
    <property type="protein sequence ID" value="KAF1917906.1"/>
    <property type="molecule type" value="Genomic_DNA"/>
</dbReference>
<dbReference type="GO" id="GO:0005739">
    <property type="term" value="C:mitochondrion"/>
    <property type="evidence" value="ECO:0007669"/>
    <property type="project" value="TreeGrafter"/>
</dbReference>
<dbReference type="GO" id="GO:0032259">
    <property type="term" value="P:methylation"/>
    <property type="evidence" value="ECO:0007669"/>
    <property type="project" value="UniProtKB-KW"/>
</dbReference>
<dbReference type="OrthoDB" id="269872at2759"/>
<dbReference type="PANTHER" id="PTHR18895:SF74">
    <property type="entry name" value="MTRF1L RELEASE FACTOR GLUTAMINE METHYLTRANSFERASE"/>
    <property type="match status" value="1"/>
</dbReference>